<dbReference type="Proteomes" id="UP000811619">
    <property type="component" value="Unassembled WGS sequence"/>
</dbReference>
<feature type="region of interest" description="Disordered" evidence="21">
    <location>
        <begin position="2924"/>
        <end position="2949"/>
    </location>
</feature>
<dbReference type="GO" id="GO:0006281">
    <property type="term" value="P:DNA repair"/>
    <property type="evidence" value="ECO:0007669"/>
    <property type="project" value="InterPro"/>
</dbReference>
<dbReference type="GO" id="GO:0010181">
    <property type="term" value="F:FMN binding"/>
    <property type="evidence" value="ECO:0007669"/>
    <property type="project" value="InterPro"/>
</dbReference>
<comment type="caution">
    <text evidence="26">The sequence shown here is derived from an EMBL/GenBank/DDBJ whole genome shotgun (WGS) entry which is preliminary data.</text>
</comment>
<dbReference type="Pfam" id="PF00454">
    <property type="entry name" value="PI3_PI4_kinase"/>
    <property type="match status" value="1"/>
</dbReference>
<dbReference type="InterPro" id="IPR011009">
    <property type="entry name" value="Kinase-like_dom_sf"/>
</dbReference>
<feature type="domain" description="FATC" evidence="25">
    <location>
        <begin position="2897"/>
        <end position="2932"/>
    </location>
</feature>
<evidence type="ECO:0000313" key="26">
    <source>
        <dbReference type="EMBL" id="KAG5925338.1"/>
    </source>
</evidence>
<evidence type="ECO:0000256" key="11">
    <source>
        <dbReference type="ARBA" id="ARBA00022763"/>
    </source>
</evidence>
<feature type="compositionally biased region" description="Basic and acidic residues" evidence="21">
    <location>
        <begin position="2877"/>
        <end position="2886"/>
    </location>
</feature>
<feature type="domain" description="PI3K/PI4K catalytic" evidence="22">
    <location>
        <begin position="2565"/>
        <end position="2878"/>
    </location>
</feature>
<evidence type="ECO:0000256" key="17">
    <source>
        <dbReference type="ARBA" id="ARBA00025079"/>
    </source>
</evidence>
<dbReference type="PROSITE" id="PS50902">
    <property type="entry name" value="FLAVODOXIN_LIKE"/>
    <property type="match status" value="1"/>
</dbReference>
<dbReference type="InterPro" id="IPR038980">
    <property type="entry name" value="ATM_plant"/>
</dbReference>
<feature type="domain" description="Flavodoxin-like" evidence="23">
    <location>
        <begin position="2918"/>
        <end position="2949"/>
    </location>
</feature>
<dbReference type="SUPFAM" id="SSF56112">
    <property type="entry name" value="Protein kinase-like (PK-like)"/>
    <property type="match status" value="1"/>
</dbReference>
<dbReference type="InterPro" id="IPR036940">
    <property type="entry name" value="PI3/4_kinase_cat_sf"/>
</dbReference>
<name>A0A8K0NKU7_9HYPO</name>
<dbReference type="PROSITE" id="PS00916">
    <property type="entry name" value="PI3_4_KINASE_2"/>
    <property type="match status" value="1"/>
</dbReference>
<comment type="subunit">
    <text evidence="4">Associates with DNA double-strand breaks.</text>
</comment>
<dbReference type="InterPro" id="IPR003152">
    <property type="entry name" value="FATC_dom"/>
</dbReference>
<dbReference type="PROSITE" id="PS51189">
    <property type="entry name" value="FAT"/>
    <property type="match status" value="1"/>
</dbReference>
<keyword evidence="27" id="KW-1185">Reference proteome</keyword>
<accession>A0A8K0NKU7</accession>
<feature type="compositionally biased region" description="Acidic residues" evidence="21">
    <location>
        <begin position="2854"/>
        <end position="2866"/>
    </location>
</feature>
<evidence type="ECO:0000256" key="4">
    <source>
        <dbReference type="ARBA" id="ARBA00011370"/>
    </source>
</evidence>
<keyword evidence="15 20" id="KW-0779">Telomere</keyword>
<evidence type="ECO:0000256" key="16">
    <source>
        <dbReference type="ARBA" id="ARBA00023242"/>
    </source>
</evidence>
<dbReference type="SUPFAM" id="SSF48371">
    <property type="entry name" value="ARM repeat"/>
    <property type="match status" value="1"/>
</dbReference>
<dbReference type="OrthoDB" id="381190at2759"/>
<keyword evidence="16 20" id="KW-0539">Nucleus</keyword>
<dbReference type="InterPro" id="IPR016024">
    <property type="entry name" value="ARM-type_fold"/>
</dbReference>
<evidence type="ECO:0000313" key="27">
    <source>
        <dbReference type="Proteomes" id="UP000811619"/>
    </source>
</evidence>
<feature type="compositionally biased region" description="Basic and acidic residues" evidence="21">
    <location>
        <begin position="2936"/>
        <end position="2949"/>
    </location>
</feature>
<dbReference type="PROSITE" id="PS50290">
    <property type="entry name" value="PI3_4_KINASE_3"/>
    <property type="match status" value="1"/>
</dbReference>
<dbReference type="Pfam" id="PF02260">
    <property type="entry name" value="FATC"/>
    <property type="match status" value="1"/>
</dbReference>
<feature type="region of interest" description="Disordered" evidence="21">
    <location>
        <begin position="188"/>
        <end position="215"/>
    </location>
</feature>
<dbReference type="GO" id="GO:0006325">
    <property type="term" value="P:chromatin organization"/>
    <property type="evidence" value="ECO:0007669"/>
    <property type="project" value="UniProtKB-KW"/>
</dbReference>
<keyword evidence="9 20" id="KW-0808">Transferase</keyword>
<dbReference type="FunFam" id="3.30.1010.10:FF:000019">
    <property type="entry name" value="Serine/threonine-protein kinase Tel1"/>
    <property type="match status" value="1"/>
</dbReference>
<evidence type="ECO:0000256" key="18">
    <source>
        <dbReference type="ARBA" id="ARBA00047899"/>
    </source>
</evidence>
<evidence type="ECO:0000256" key="6">
    <source>
        <dbReference type="ARBA" id="ARBA00014619"/>
    </source>
</evidence>
<comment type="similarity">
    <text evidence="3 20">Belongs to the PI3/PI4-kinase family. ATM subfamily.</text>
</comment>
<keyword evidence="13 20" id="KW-0067">ATP-binding</keyword>
<gene>
    <name evidence="26" type="ORF">E4U42_004406</name>
</gene>
<dbReference type="PROSITE" id="PS00915">
    <property type="entry name" value="PI3_4_KINASE_1"/>
    <property type="match status" value="1"/>
</dbReference>
<evidence type="ECO:0000256" key="10">
    <source>
        <dbReference type="ARBA" id="ARBA00022741"/>
    </source>
</evidence>
<dbReference type="PROSITE" id="PS51190">
    <property type="entry name" value="FATC"/>
    <property type="match status" value="1"/>
</dbReference>
<evidence type="ECO:0000256" key="2">
    <source>
        <dbReference type="ARBA" id="ARBA00004574"/>
    </source>
</evidence>
<evidence type="ECO:0000259" key="25">
    <source>
        <dbReference type="PROSITE" id="PS51190"/>
    </source>
</evidence>
<proteinExistence type="inferred from homology"/>
<feature type="compositionally biased region" description="Polar residues" evidence="21">
    <location>
        <begin position="188"/>
        <end position="200"/>
    </location>
</feature>
<feature type="domain" description="FAT" evidence="24">
    <location>
        <begin position="1859"/>
        <end position="2460"/>
    </location>
</feature>
<evidence type="ECO:0000256" key="7">
    <source>
        <dbReference type="ARBA" id="ARBA00022454"/>
    </source>
</evidence>
<dbReference type="GO" id="GO:0035556">
    <property type="term" value="P:intracellular signal transduction"/>
    <property type="evidence" value="ECO:0007669"/>
    <property type="project" value="UniProtKB-ARBA"/>
</dbReference>
<keyword evidence="8 20" id="KW-0723">Serine/threonine-protein kinase</keyword>
<evidence type="ECO:0000256" key="21">
    <source>
        <dbReference type="SAM" id="MobiDB-lite"/>
    </source>
</evidence>
<dbReference type="GO" id="GO:0005634">
    <property type="term" value="C:nucleus"/>
    <property type="evidence" value="ECO:0007669"/>
    <property type="project" value="UniProtKB-SubCell"/>
</dbReference>
<dbReference type="Pfam" id="PF11640">
    <property type="entry name" value="TAN"/>
    <property type="match status" value="1"/>
</dbReference>
<sequence length="2949" mass="328756">MASSHMSTVMTLASDVKSGSVKSRDKAIEELIALLNPRNRNVNLTELGDKSYHHIFESLFNVVVHEKPLLYDRRKKDSIQKTTGTRLTKCASAIRMTAARATPKLGRKTLLALIDHITQVLPGPNDDFVAPLMQDYIKTLSEVLSRQSHVEFLARKDAKPWAICVDFLLDVATYILPSEAHSSLISVARSSPAPGSSTPRSNMQSNDSSQNMMKRGGTPYGDCLRDVLQSLQFLIEGSNAPVARCGSSIATVAIQVLNMRHLSLGSMQTMCFSICNTIFARLRADDVEYGLKLARDIVPLVAYWWRADKVSQDELIKGLRNEISKTLLLAHYHLQSFCTEWSTDVQAEIEHLADPLWQEYSKRSAHSQLQLHDLTFNLSSLPKDSMHLSLFGVRNHNPDGESHWAVLQNLALLESILLNKSSIAAMYPLETHEQPSKRRRTRESQSRLRLKLRSRFTQTTALQLVCFLIDGHGITIDDLVFIIEDLAICAADKNQATASWAFIAASSCVPLVKANGIKIDQWKQLWHQAIRSISIPSTSRAACLLIHRIVETDLLPYNLILEDVNSVVTNPDIHGPGLLSDTSLALMYHLFHLRNARVPSASQATSSHIIRWVFLKWNPSELAFASSASLHIQSQEIVNLIRTCCGVEPLSWNAGSAGSGTAIGEAWRARQEMARYTEYLLLLNEQELAYDAPTCFYRSGLDGNNQTAADPTVFYSSKKLVFELFSAKLDDLVELCNAWQKKPKDGGSQISLERFQSLVSACIIGALLIPQFADLNASQARATESALLKLAEKSLLTALDSVEPSSFVDASLRILRLCIPGLNTTDLNRLQSLHAPLLRILSSMSNSIESKHSRPIEGSYSDLMDLDDDFESQTSRIASYSTTSPMPRSNVQLCTSSRAFYLETKQRLRLLRIIHDDTSQIGFLPASWVEDLLSLADDDLLCCQALLVELSNSDLVMGTESAFKIIQRLGSLMEDSEYQCCEVAITTCLDVLDGTHNIWLNDAHELAEAVGDLYNYFVKLCLKSNLFSAKAEISMARLLFTLLRAKPSYGTDLGLDSCRTSLLQIMKTSAMQVKCFIVERIAGIFELFILTLHDEIFMDVLDSLPTDPNDTSGIAFRLLALSKLACRWPNLLRRCIYHIFETPGKVVKATEYARWCLADVASTLKLKSAKDLFRLFSRQLLYTWMENDDIEDIPHSIFGFKDLTDLLRSAQADAIALAIMRVQKPALAILVKSLAANEVELIRNNFATTLSYSMAFGDMYGDLGNGKGEDYIRDTLGRKAYMQSIYTNFVDTVACFFDLLDQEDRLEKFLGKNDAMAYASENLETIKNISHSSSRLPPNQQPLFRARIVIHDISRLCQNTEYEFRDIWTPALVLLVTRRLFNTVHPALGSLHACSVLRKVRLVICLADAVALESRCVEMLLDSIRGFLVDHECADDALGLSQYLLSGGRHYLAQKPSFVAGYALSTLASLRVFLESSQSSTTQESHFKATMDKAQRFHDWFSKYLTDYTSSVFEDGRQSALFRSITHSAVHIRSSGNAEKGTSESKLLLDILKDGVTGKRLLNDSSRELAMKLLCGDFTIPASTAQDVVDTDNAAIDQASRVWKSCEAQDLGKKYLSWAGRVVGRSFAASGGIPQGVLKETNLSLYGHIAPGSNSSEMGLLHLLQDLTSDQNLTVAGLAECALSTAVSRAIEVEDEPLVVACQRSLSESLYAASQWGEFHCQPATYMSGSAFGDEQSIWNDSIASSQWLQKISIHLALAVPDSILLSVLPPILVEVPGFAEKAFPFILHLVLGFQLGHQQLVKKQMSFSLKEWLKEDRAAAVHNLKLLINSLLYLRTQEYPKESSIADRMHWLDVEYAAAATAACRCGMHKTALLFAELTCSETTRSSRRSSAHKERDVSDTLLTIFENIDDPDAYYGLPEDASLSTVLARVEYENEGAKSLAFRGAQYDSHIRLRRKDAGADGQALVRALGRLGLSGLSHSVLNTQEFSVANGHSLDGTFNTARRLEMWNLPAPGNSNHHAVILYQAYQSMHNSAELSVVQQAVHDGYGEIMQSISRSSLNATALRRRLAALASLTELDDVLNLSDTSEVRNLLKRFESRSEWMRSGLYGDVGHVLSCRETSLSMLCQHLNLVNNANISADVLRQMQVESMILSSGIYRHHQATQECLNIATALTELIPQCKDLNLHVDAAIKIEVANSLWDHGEMGTSIRMLQAIDQDSSLAKQNIRVCRSDLLSKIGHKVSLARLESPHDIQKSYLGPALKELKRENNSEAGAVYHQFATFCDEQLQDPDGLEDLARLRSLRRAKDEEVTGLKALIDSTKDTQLKTRYSHVLSKEQQWLELDEKELKRVEQTRSEFVHLSLENYLLSLISSEDFNNDALRFTALWLERSGEESTNKAVMKSLSLVPTRKFATLMNQLTSRLQSQDTTFQKLLLELIYNICVDHPYHGMYQIWSGTKARAQQKDEVAVQRVRATEKVAQRLAATKSVAGIWLAVDKTSKYYHGLAMDKGSSQYTPGAKVAIKDSTAGQYLVNCLARYPIPPPTLHIDVSATRDYSKVPMVSRLEPTMTIASGVSAPKIITAVGSNGVKYRQLVKGGHDDLRQDAIMEQVFAAVSSLLKLHRGTRQRNLGIRTYKVLPLTASSGLIEFVPNTMPLHEFLMPAHERYHPRDLKGVQCRKEIFNVQSRSTETRLQTYRKVAERFQPVMRYFFMEYFADPDEWFARRLAYTRSTAAISMLGHVLGLGDRHGHNILLDTKTGEAVHIDLGVAFEAGRILPVPELVPFRLTRDIVDGMGITKTEGVFRRCCEFTLDALREEQYSIMTILDVLRYDPLYTWSISPLRLAKLQKARDDESGAADDAEPGEADEAGKAKRSGRRTNEPSEADRALEVVRKKLSKTLSVTATVNDLINMATDERNLAVLYSEQPGHSEQLTSGIRERARDGGDGVGL</sequence>
<evidence type="ECO:0000259" key="24">
    <source>
        <dbReference type="PROSITE" id="PS51189"/>
    </source>
</evidence>
<dbReference type="SMART" id="SM01342">
    <property type="entry name" value="TAN"/>
    <property type="match status" value="1"/>
</dbReference>
<evidence type="ECO:0000256" key="15">
    <source>
        <dbReference type="ARBA" id="ARBA00022895"/>
    </source>
</evidence>
<keyword evidence="11 20" id="KW-0227">DNA damage</keyword>
<organism evidence="26 27">
    <name type="scientific">Claviceps africana</name>
    <dbReference type="NCBI Taxonomy" id="83212"/>
    <lineage>
        <taxon>Eukaryota</taxon>
        <taxon>Fungi</taxon>
        <taxon>Dikarya</taxon>
        <taxon>Ascomycota</taxon>
        <taxon>Pezizomycotina</taxon>
        <taxon>Sordariomycetes</taxon>
        <taxon>Hypocreomycetidae</taxon>
        <taxon>Hypocreales</taxon>
        <taxon>Clavicipitaceae</taxon>
        <taxon>Claviceps</taxon>
    </lineage>
</organism>
<dbReference type="EC" id="2.7.11.1" evidence="5 20"/>
<keyword evidence="10 20" id="KW-0547">Nucleotide-binding</keyword>
<dbReference type="InterPro" id="IPR018936">
    <property type="entry name" value="PI3/4_kinase_CS"/>
</dbReference>
<dbReference type="InterPro" id="IPR021668">
    <property type="entry name" value="TAN"/>
</dbReference>
<feature type="region of interest" description="Disordered" evidence="21">
    <location>
        <begin position="2853"/>
        <end position="2886"/>
    </location>
</feature>
<comment type="catalytic activity">
    <reaction evidence="19">
        <text>L-seryl-[protein] + ATP = O-phospho-L-seryl-[protein] + ADP + H(+)</text>
        <dbReference type="Rhea" id="RHEA:17989"/>
        <dbReference type="Rhea" id="RHEA-COMP:9863"/>
        <dbReference type="Rhea" id="RHEA-COMP:11604"/>
        <dbReference type="ChEBI" id="CHEBI:15378"/>
        <dbReference type="ChEBI" id="CHEBI:29999"/>
        <dbReference type="ChEBI" id="CHEBI:30616"/>
        <dbReference type="ChEBI" id="CHEBI:83421"/>
        <dbReference type="ChEBI" id="CHEBI:456216"/>
        <dbReference type="EC" id="2.7.11.1"/>
    </reaction>
</comment>
<feature type="compositionally biased region" description="Low complexity" evidence="21">
    <location>
        <begin position="201"/>
        <end position="213"/>
    </location>
</feature>
<dbReference type="EMBL" id="SRPY01000385">
    <property type="protein sequence ID" value="KAG5925338.1"/>
    <property type="molecule type" value="Genomic_DNA"/>
</dbReference>
<evidence type="ECO:0000256" key="19">
    <source>
        <dbReference type="ARBA" id="ARBA00048679"/>
    </source>
</evidence>
<evidence type="ECO:0000256" key="9">
    <source>
        <dbReference type="ARBA" id="ARBA00022679"/>
    </source>
</evidence>
<dbReference type="GO" id="GO:0000781">
    <property type="term" value="C:chromosome, telomeric region"/>
    <property type="evidence" value="ECO:0007669"/>
    <property type="project" value="UniProtKB-SubCell"/>
</dbReference>
<dbReference type="PANTHER" id="PTHR37079">
    <property type="entry name" value="SERINE/THREONINE-PROTEIN KINASE ATM"/>
    <property type="match status" value="1"/>
</dbReference>
<evidence type="ECO:0000256" key="13">
    <source>
        <dbReference type="ARBA" id="ARBA00022840"/>
    </source>
</evidence>
<dbReference type="CDD" id="cd05171">
    <property type="entry name" value="PIKKc_ATM"/>
    <property type="match status" value="1"/>
</dbReference>
<evidence type="ECO:0000259" key="22">
    <source>
        <dbReference type="PROSITE" id="PS50290"/>
    </source>
</evidence>
<protein>
    <recommendedName>
        <fullName evidence="6 20">Serine/threonine-protein kinase Tel1</fullName>
        <ecNumber evidence="5 20">2.7.11.1</ecNumber>
    </recommendedName>
</protein>
<comment type="function">
    <text evidence="17 20">Serine/threonine protein kinase which activates checkpoint signaling upon genotoxic stresses such as ionizing radiation (IR), ultraviolet light (UV), or DNA replication stalling, thereby acting as a DNA damage sensor. Recognizes the substrate consensus sequence [ST]-Q. Phosphorylates histone H2A to form H2AS128ph (gamma-H2A) at sites of DNA damage, involved in the regulation of DNA damage response mechanism. Required for the control of telomere length and genome stability.</text>
</comment>
<evidence type="ECO:0000256" key="8">
    <source>
        <dbReference type="ARBA" id="ARBA00022527"/>
    </source>
</evidence>
<dbReference type="Gene3D" id="3.30.1010.10">
    <property type="entry name" value="Phosphatidylinositol 3-kinase Catalytic Subunit, Chain A, domain 4"/>
    <property type="match status" value="1"/>
</dbReference>
<evidence type="ECO:0000256" key="20">
    <source>
        <dbReference type="RuleBase" id="RU365027"/>
    </source>
</evidence>
<keyword evidence="7 20" id="KW-0158">Chromosome</keyword>
<dbReference type="InterPro" id="IPR044107">
    <property type="entry name" value="PIKKc_ATM"/>
</dbReference>
<evidence type="ECO:0000256" key="5">
    <source>
        <dbReference type="ARBA" id="ARBA00012513"/>
    </source>
</evidence>
<comment type="subcellular location">
    <subcellularLocation>
        <location evidence="2 20">Chromosome</location>
        <location evidence="2 20">Telomere</location>
    </subcellularLocation>
    <subcellularLocation>
        <location evidence="1 20">Nucleus</location>
    </subcellularLocation>
</comment>
<dbReference type="InterPro" id="IPR000403">
    <property type="entry name" value="PI3/4_kinase_cat_dom"/>
</dbReference>
<evidence type="ECO:0000256" key="1">
    <source>
        <dbReference type="ARBA" id="ARBA00004123"/>
    </source>
</evidence>
<dbReference type="InterPro" id="IPR014009">
    <property type="entry name" value="PIK_FAT"/>
</dbReference>
<dbReference type="InterPro" id="IPR008254">
    <property type="entry name" value="Flavodoxin/NO_synth"/>
</dbReference>
<dbReference type="Gene3D" id="1.10.1070.11">
    <property type="entry name" value="Phosphatidylinositol 3-/4-kinase, catalytic domain"/>
    <property type="match status" value="1"/>
</dbReference>
<comment type="catalytic activity">
    <reaction evidence="18 20">
        <text>L-threonyl-[protein] + ATP = O-phospho-L-threonyl-[protein] + ADP + H(+)</text>
        <dbReference type="Rhea" id="RHEA:46608"/>
        <dbReference type="Rhea" id="RHEA-COMP:11060"/>
        <dbReference type="Rhea" id="RHEA-COMP:11605"/>
        <dbReference type="ChEBI" id="CHEBI:15378"/>
        <dbReference type="ChEBI" id="CHEBI:30013"/>
        <dbReference type="ChEBI" id="CHEBI:30616"/>
        <dbReference type="ChEBI" id="CHEBI:61977"/>
        <dbReference type="ChEBI" id="CHEBI:456216"/>
        <dbReference type="EC" id="2.7.11.1"/>
    </reaction>
</comment>
<keyword evidence="14 20" id="KW-0156">Chromatin regulator</keyword>
<dbReference type="GO" id="GO:0005524">
    <property type="term" value="F:ATP binding"/>
    <property type="evidence" value="ECO:0007669"/>
    <property type="project" value="UniProtKB-KW"/>
</dbReference>
<evidence type="ECO:0000256" key="14">
    <source>
        <dbReference type="ARBA" id="ARBA00022853"/>
    </source>
</evidence>
<evidence type="ECO:0000259" key="23">
    <source>
        <dbReference type="PROSITE" id="PS50902"/>
    </source>
</evidence>
<dbReference type="PANTHER" id="PTHR37079:SF4">
    <property type="entry name" value="SERINE_THREONINE-PROTEIN KINASE ATM"/>
    <property type="match status" value="1"/>
</dbReference>
<dbReference type="SMART" id="SM00146">
    <property type="entry name" value="PI3Kc"/>
    <property type="match status" value="1"/>
</dbReference>
<reference evidence="26" key="1">
    <citation type="journal article" date="2020" name="bioRxiv">
        <title>Whole genome comparisons of ergot fungi reveals the divergence and evolution of species within the genus Claviceps are the result of varying mechanisms driving genome evolution and host range expansion.</title>
        <authorList>
            <person name="Wyka S.A."/>
            <person name="Mondo S.J."/>
            <person name="Liu M."/>
            <person name="Dettman J."/>
            <person name="Nalam V."/>
            <person name="Broders K.D."/>
        </authorList>
    </citation>
    <scope>NUCLEOTIDE SEQUENCE</scope>
    <source>
        <strain evidence="26">CCC 489</strain>
    </source>
</reference>
<evidence type="ECO:0000256" key="12">
    <source>
        <dbReference type="ARBA" id="ARBA00022777"/>
    </source>
</evidence>
<evidence type="ECO:0000256" key="3">
    <source>
        <dbReference type="ARBA" id="ARBA00010769"/>
    </source>
</evidence>
<dbReference type="GO" id="GO:0004674">
    <property type="term" value="F:protein serine/threonine kinase activity"/>
    <property type="evidence" value="ECO:0007669"/>
    <property type="project" value="UniProtKB-KW"/>
</dbReference>
<keyword evidence="12 20" id="KW-0418">Kinase</keyword>